<dbReference type="Gramene" id="EER98350">
    <property type="protein sequence ID" value="EER98350"/>
    <property type="gene ID" value="SORBI_3002G104200"/>
</dbReference>
<dbReference type="PANTHER" id="PTHR11959:SF7">
    <property type="entry name" value="PHYTOENE DESATURATION 1"/>
    <property type="match status" value="1"/>
</dbReference>
<keyword evidence="5" id="KW-0408">Iron</keyword>
<sequence length="496" mass="52429">MNAHAHPVVASTAFAHALLPNSSSIRSRRTPLRPIFAVPPPALGQLPTTLRATTKTLLHPTTTPPVVTTTADRAESVFAGTGDRFHVMDFHHVEFWCADAASAAGRFSFALGVPLAAQSDLTTGNTAHASRLLRSRSGPLALLFTAPYARHIGARPDADATSASSPVVPSFSADAARRFAADYGGLAVRAVAVRVSDAAEAFRASVAAGARPAFAPAELGHGFVFAEVELYGDAVLRFVSYPDDTGGVAFLPGFENVANSSACPAPDYGLNRFDHIVGGVPDLAPVAAYIAGFTGFHEFDRVNGDEIGTAESSLNGLVLADSSEKVLLTLLEPVQGTKRRSQIQTFLDHHGGPGVQHLAMTSDDLLGTLREIRARSSMGGFELLPPPPPSYYDGVKRLAGDVLSEAQINECQELGVRVDRADNGGVVLQTFTKAAGDRPTLLLEFIQRIGCVEIDENGKEYQRGGCGGFAKDNVIHLVKSIEDYDKTLDAPAHVAS</sequence>
<keyword evidence="3" id="KW-0479">Metal-binding</keyword>
<reference evidence="8" key="2">
    <citation type="journal article" date="2018" name="Plant J.">
        <title>The Sorghum bicolor reference genome: improved assembly, gene annotations, a transcriptome atlas, and signatures of genome organization.</title>
        <authorList>
            <person name="McCormick R.F."/>
            <person name="Truong S.K."/>
            <person name="Sreedasyam A."/>
            <person name="Jenkins J."/>
            <person name="Shu S."/>
            <person name="Sims D."/>
            <person name="Kennedy M."/>
            <person name="Amirebrahimi M."/>
            <person name="Weers B.D."/>
            <person name="McKinley B."/>
            <person name="Mattison A."/>
            <person name="Morishige D.T."/>
            <person name="Grimwood J."/>
            <person name="Schmutz J."/>
            <person name="Mullet J.E."/>
        </authorList>
    </citation>
    <scope>NUCLEOTIDE SEQUENCE [LARGE SCALE GENOMIC DNA]</scope>
    <source>
        <strain evidence="8">cv. BTx623</strain>
    </source>
</reference>
<comment type="cofactor">
    <cofactor evidence="1">
        <name>Fe cation</name>
        <dbReference type="ChEBI" id="CHEBI:24875"/>
    </cofactor>
</comment>
<evidence type="ECO:0000256" key="4">
    <source>
        <dbReference type="ARBA" id="ARBA00022737"/>
    </source>
</evidence>
<evidence type="ECO:0000256" key="5">
    <source>
        <dbReference type="ARBA" id="ARBA00023004"/>
    </source>
</evidence>
<keyword evidence="4" id="KW-0677">Repeat</keyword>
<dbReference type="InterPro" id="IPR037523">
    <property type="entry name" value="VOC_core"/>
</dbReference>
<dbReference type="GO" id="GO:0003868">
    <property type="term" value="F:4-hydroxyphenylpyruvate dioxygenase activity"/>
    <property type="evidence" value="ECO:0000318"/>
    <property type="project" value="GO_Central"/>
</dbReference>
<accession>C5X3I2</accession>
<dbReference type="FunFam" id="3.10.180.10:FF:000013">
    <property type="entry name" value="4-hydroxyphenylpyruvate dioxygenase"/>
    <property type="match status" value="1"/>
</dbReference>
<proteinExistence type="inferred from homology"/>
<dbReference type="InterPro" id="IPR041736">
    <property type="entry name" value="4OHPhenylPyrv_dOase_N"/>
</dbReference>
<protein>
    <recommendedName>
        <fullName evidence="6">VOC domain-containing protein</fullName>
    </recommendedName>
</protein>
<feature type="domain" description="VOC" evidence="6">
    <location>
        <begin position="272"/>
        <end position="433"/>
    </location>
</feature>
<reference evidence="7 8" key="1">
    <citation type="journal article" date="2009" name="Nature">
        <title>The Sorghum bicolor genome and the diversification of grasses.</title>
        <authorList>
            <person name="Paterson A.H."/>
            <person name="Bowers J.E."/>
            <person name="Bruggmann R."/>
            <person name="Dubchak I."/>
            <person name="Grimwood J."/>
            <person name="Gundlach H."/>
            <person name="Haberer G."/>
            <person name="Hellsten U."/>
            <person name="Mitros T."/>
            <person name="Poliakov A."/>
            <person name="Schmutz J."/>
            <person name="Spannagl M."/>
            <person name="Tang H."/>
            <person name="Wang X."/>
            <person name="Wicker T."/>
            <person name="Bharti A.K."/>
            <person name="Chapman J."/>
            <person name="Feltus F.A."/>
            <person name="Gowik U."/>
            <person name="Grigoriev I.V."/>
            <person name="Lyons E."/>
            <person name="Maher C.A."/>
            <person name="Martis M."/>
            <person name="Narechania A."/>
            <person name="Otillar R.P."/>
            <person name="Penning B.W."/>
            <person name="Salamov A.A."/>
            <person name="Wang Y."/>
            <person name="Zhang L."/>
            <person name="Carpita N.C."/>
            <person name="Freeling M."/>
            <person name="Gingle A.R."/>
            <person name="Hash C.T."/>
            <person name="Keller B."/>
            <person name="Klein P."/>
            <person name="Kresovich S."/>
            <person name="McCann M.C."/>
            <person name="Ming R."/>
            <person name="Peterson D.G."/>
            <person name="Mehboob-ur-Rahman"/>
            <person name="Ware D."/>
            <person name="Westhoff P."/>
            <person name="Mayer K.F."/>
            <person name="Messing J."/>
            <person name="Rokhsar D.S."/>
        </authorList>
    </citation>
    <scope>NUCLEOTIDE SEQUENCE [LARGE SCALE GENOMIC DNA]</scope>
    <source>
        <strain evidence="8">cv. BTx623</strain>
    </source>
</reference>
<gene>
    <name evidence="7" type="ORF">SORBI_3002G104200</name>
</gene>
<dbReference type="InterPro" id="IPR029068">
    <property type="entry name" value="Glyas_Bleomycin-R_OHBP_Dase"/>
</dbReference>
<evidence type="ECO:0000256" key="1">
    <source>
        <dbReference type="ARBA" id="ARBA00001962"/>
    </source>
</evidence>
<dbReference type="OrthoDB" id="414569at2759"/>
<dbReference type="SUPFAM" id="SSF54593">
    <property type="entry name" value="Glyoxalase/Bleomycin resistance protein/Dihydroxybiphenyl dioxygenase"/>
    <property type="match status" value="1"/>
</dbReference>
<dbReference type="Proteomes" id="UP000000768">
    <property type="component" value="Chromosome 2"/>
</dbReference>
<name>C5X3I2_SORBI</name>
<dbReference type="HOGENOM" id="CLU_034004_1_1_1"/>
<dbReference type="InterPro" id="IPR005956">
    <property type="entry name" value="4OHPhenylPyrv_dOase"/>
</dbReference>
<dbReference type="GO" id="GO:0006572">
    <property type="term" value="P:L-tyrosine catabolic process"/>
    <property type="evidence" value="ECO:0000318"/>
    <property type="project" value="GO_Central"/>
</dbReference>
<dbReference type="PANTHER" id="PTHR11959">
    <property type="entry name" value="4-HYDROXYPHENYLPYRUVATE DIOXYGENASE"/>
    <property type="match status" value="1"/>
</dbReference>
<dbReference type="eggNOG" id="KOG0638">
    <property type="taxonomic scope" value="Eukaryota"/>
</dbReference>
<organism evidence="7 8">
    <name type="scientific">Sorghum bicolor</name>
    <name type="common">Sorghum</name>
    <name type="synonym">Sorghum vulgare</name>
    <dbReference type="NCBI Taxonomy" id="4558"/>
    <lineage>
        <taxon>Eukaryota</taxon>
        <taxon>Viridiplantae</taxon>
        <taxon>Streptophyta</taxon>
        <taxon>Embryophyta</taxon>
        <taxon>Tracheophyta</taxon>
        <taxon>Spermatophyta</taxon>
        <taxon>Magnoliopsida</taxon>
        <taxon>Liliopsida</taxon>
        <taxon>Poales</taxon>
        <taxon>Poaceae</taxon>
        <taxon>PACMAD clade</taxon>
        <taxon>Panicoideae</taxon>
        <taxon>Andropogonodae</taxon>
        <taxon>Andropogoneae</taxon>
        <taxon>Sorghinae</taxon>
        <taxon>Sorghum</taxon>
    </lineage>
</organism>
<dbReference type="GO" id="GO:0046872">
    <property type="term" value="F:metal ion binding"/>
    <property type="evidence" value="ECO:0007669"/>
    <property type="project" value="UniProtKB-KW"/>
</dbReference>
<keyword evidence="8" id="KW-1185">Reference proteome</keyword>
<dbReference type="AlphaFoldDB" id="C5X3I2"/>
<evidence type="ECO:0000256" key="3">
    <source>
        <dbReference type="ARBA" id="ARBA00022723"/>
    </source>
</evidence>
<dbReference type="KEGG" id="sbi:8084603"/>
<dbReference type="Gene3D" id="3.10.180.10">
    <property type="entry name" value="2,3-Dihydroxybiphenyl 1,2-Dioxygenase, domain 1"/>
    <property type="match status" value="2"/>
</dbReference>
<comment type="similarity">
    <text evidence="2">Belongs to the 4HPPD family.</text>
</comment>
<evidence type="ECO:0000313" key="8">
    <source>
        <dbReference type="Proteomes" id="UP000000768"/>
    </source>
</evidence>
<dbReference type="FunCoup" id="C5X3I2">
    <property type="interactions" value="44"/>
</dbReference>
<dbReference type="PROSITE" id="PS51819">
    <property type="entry name" value="VOC"/>
    <property type="match status" value="2"/>
</dbReference>
<dbReference type="CDD" id="cd08342">
    <property type="entry name" value="HPPD_N_like"/>
    <property type="match status" value="1"/>
</dbReference>
<feature type="domain" description="VOC" evidence="6">
    <location>
        <begin position="89"/>
        <end position="241"/>
    </location>
</feature>
<dbReference type="OMA" id="EYQRGGC"/>
<evidence type="ECO:0000259" key="6">
    <source>
        <dbReference type="PROSITE" id="PS51819"/>
    </source>
</evidence>
<dbReference type="EMBL" id="CM000761">
    <property type="protein sequence ID" value="EER98350.1"/>
    <property type="molecule type" value="Genomic_DNA"/>
</dbReference>
<evidence type="ECO:0000256" key="2">
    <source>
        <dbReference type="ARBA" id="ARBA00005877"/>
    </source>
</evidence>
<dbReference type="InParanoid" id="C5X3I2"/>
<dbReference type="STRING" id="4558.C5X3I2"/>
<evidence type="ECO:0000313" key="7">
    <source>
        <dbReference type="EMBL" id="EER98350.1"/>
    </source>
</evidence>